<accession>A0A1P8KCE8</accession>
<protein>
    <submittedName>
        <fullName evidence="1">Uncharacterized protein</fullName>
    </submittedName>
</protein>
<evidence type="ECO:0000313" key="1">
    <source>
        <dbReference type="EMBL" id="APW43616.1"/>
    </source>
</evidence>
<name>A0A1P8KCE8_9BURK</name>
<dbReference type="EMBL" id="CP019239">
    <property type="protein sequence ID" value="APW43616.1"/>
    <property type="molecule type" value="Genomic_DNA"/>
</dbReference>
<gene>
    <name evidence="1" type="ORF">RS694_14460</name>
</gene>
<dbReference type="eggNOG" id="ENOG502ZSCI">
    <property type="taxonomic scope" value="Bacteria"/>
</dbReference>
<keyword evidence="2" id="KW-1185">Reference proteome</keyword>
<dbReference type="AlphaFoldDB" id="A0A1P8KCE8"/>
<dbReference type="RefSeq" id="WP_037248061.1">
    <property type="nucleotide sequence ID" value="NZ_CP019239.1"/>
</dbReference>
<dbReference type="Proteomes" id="UP000186110">
    <property type="component" value="Chromosome"/>
</dbReference>
<reference evidence="1 2" key="1">
    <citation type="submission" date="2017-01" db="EMBL/GenBank/DDBJ databases">
        <authorList>
            <person name="Mah S.A."/>
            <person name="Swanson W.J."/>
            <person name="Moy G.W."/>
            <person name="Vacquier V.D."/>
        </authorList>
    </citation>
    <scope>NUCLEOTIDE SEQUENCE [LARGE SCALE GENOMIC DNA]</scope>
    <source>
        <strain evidence="1 2">DSM 22694</strain>
    </source>
</reference>
<sequence>MHAPLNLRPVNANVVGVHLADGAHVGNLKRIGDVWKFKAVGYDANGALEPGGGPLTDQHNAEFTAPDAETVNARLGPALPGIG</sequence>
<dbReference type="STRING" id="1484693.RS694_14460"/>
<proteinExistence type="predicted"/>
<evidence type="ECO:0000313" key="2">
    <source>
        <dbReference type="Proteomes" id="UP000186110"/>
    </source>
</evidence>
<organism evidence="1 2">
    <name type="scientific">Rhodoferax saidenbachensis</name>
    <dbReference type="NCBI Taxonomy" id="1484693"/>
    <lineage>
        <taxon>Bacteria</taxon>
        <taxon>Pseudomonadati</taxon>
        <taxon>Pseudomonadota</taxon>
        <taxon>Betaproteobacteria</taxon>
        <taxon>Burkholderiales</taxon>
        <taxon>Comamonadaceae</taxon>
        <taxon>Rhodoferax</taxon>
    </lineage>
</organism>
<dbReference type="KEGG" id="rsb:RS694_14460"/>